<gene>
    <name evidence="2" type="ORF">A2786_01935</name>
</gene>
<feature type="compositionally biased region" description="Basic and acidic residues" evidence="1">
    <location>
        <begin position="109"/>
        <end position="135"/>
    </location>
</feature>
<evidence type="ECO:0000313" key="3">
    <source>
        <dbReference type="Proteomes" id="UP000179233"/>
    </source>
</evidence>
<evidence type="ECO:0000256" key="1">
    <source>
        <dbReference type="SAM" id="MobiDB-lite"/>
    </source>
</evidence>
<feature type="compositionally biased region" description="Basic and acidic residues" evidence="1">
    <location>
        <begin position="41"/>
        <end position="56"/>
    </location>
</feature>
<dbReference type="AlphaFoldDB" id="A0A1G1VS88"/>
<name>A0A1G1VS88_9BACT</name>
<accession>A0A1G1VS88</accession>
<dbReference type="EMBL" id="MHCJ01000003">
    <property type="protein sequence ID" value="OGY18259.1"/>
    <property type="molecule type" value="Genomic_DNA"/>
</dbReference>
<organism evidence="2 3">
    <name type="scientific">Candidatus Chisholmbacteria bacterium RIFCSPHIGHO2_01_FULL_52_32</name>
    <dbReference type="NCBI Taxonomy" id="1797591"/>
    <lineage>
        <taxon>Bacteria</taxon>
        <taxon>Candidatus Chisholmiibacteriota</taxon>
    </lineage>
</organism>
<sequence>MVRQILGEISEQLAEQAKHTAKTAKQAPVVIFQRTVGVKTAEEKKASKDQSQEAVEKLASGTAGQQQQAVSPVDIRRQQIEAEKEAHLKKMRKILHRRLFSEAQKVRQRKSEEERLLKMEEEKRKKEKEKKVMGELEQKKKEEALAVKMLKRAKGAGEFGPKKVQ</sequence>
<protein>
    <submittedName>
        <fullName evidence="2">Uncharacterized protein</fullName>
    </submittedName>
</protein>
<reference evidence="2 3" key="1">
    <citation type="journal article" date="2016" name="Nat. Commun.">
        <title>Thousands of microbial genomes shed light on interconnected biogeochemical processes in an aquifer system.</title>
        <authorList>
            <person name="Anantharaman K."/>
            <person name="Brown C.T."/>
            <person name="Hug L.A."/>
            <person name="Sharon I."/>
            <person name="Castelle C.J."/>
            <person name="Probst A.J."/>
            <person name="Thomas B.C."/>
            <person name="Singh A."/>
            <person name="Wilkins M.J."/>
            <person name="Karaoz U."/>
            <person name="Brodie E.L."/>
            <person name="Williams K.H."/>
            <person name="Hubbard S.S."/>
            <person name="Banfield J.F."/>
        </authorList>
    </citation>
    <scope>NUCLEOTIDE SEQUENCE [LARGE SCALE GENOMIC DNA]</scope>
</reference>
<proteinExistence type="predicted"/>
<comment type="caution">
    <text evidence="2">The sequence shown here is derived from an EMBL/GenBank/DDBJ whole genome shotgun (WGS) entry which is preliminary data.</text>
</comment>
<evidence type="ECO:0000313" key="2">
    <source>
        <dbReference type="EMBL" id="OGY18259.1"/>
    </source>
</evidence>
<feature type="region of interest" description="Disordered" evidence="1">
    <location>
        <begin position="41"/>
        <end position="74"/>
    </location>
</feature>
<feature type="region of interest" description="Disordered" evidence="1">
    <location>
        <begin position="107"/>
        <end position="135"/>
    </location>
</feature>
<dbReference type="Proteomes" id="UP000179233">
    <property type="component" value="Unassembled WGS sequence"/>
</dbReference>